<dbReference type="AlphaFoldDB" id="A0AA36CGT8"/>
<dbReference type="Proteomes" id="UP001177023">
    <property type="component" value="Unassembled WGS sequence"/>
</dbReference>
<feature type="non-terminal residue" evidence="2">
    <location>
        <position position="1"/>
    </location>
</feature>
<feature type="non-terminal residue" evidence="2">
    <location>
        <position position="52"/>
    </location>
</feature>
<gene>
    <name evidence="2" type="ORF">MSPICULIGERA_LOCUS6655</name>
</gene>
<name>A0AA36CGT8_9BILA</name>
<comment type="caution">
    <text evidence="2">The sequence shown here is derived from an EMBL/GenBank/DDBJ whole genome shotgun (WGS) entry which is preliminary data.</text>
</comment>
<dbReference type="EMBL" id="CATQJA010001669">
    <property type="protein sequence ID" value="CAJ0568128.1"/>
    <property type="molecule type" value="Genomic_DNA"/>
</dbReference>
<protein>
    <submittedName>
        <fullName evidence="2">Uncharacterized protein</fullName>
    </submittedName>
</protein>
<evidence type="ECO:0000313" key="3">
    <source>
        <dbReference type="Proteomes" id="UP001177023"/>
    </source>
</evidence>
<evidence type="ECO:0000256" key="1">
    <source>
        <dbReference type="SAM" id="MobiDB-lite"/>
    </source>
</evidence>
<sequence>TINLYSWLCSRSRRSAGPTGRDFEGRKEAGDQPARLYPGLDLTSAPKRGEQQ</sequence>
<proteinExistence type="predicted"/>
<accession>A0AA36CGT8</accession>
<evidence type="ECO:0000313" key="2">
    <source>
        <dbReference type="EMBL" id="CAJ0568128.1"/>
    </source>
</evidence>
<feature type="region of interest" description="Disordered" evidence="1">
    <location>
        <begin position="13"/>
        <end position="52"/>
    </location>
</feature>
<reference evidence="2" key="1">
    <citation type="submission" date="2023-06" db="EMBL/GenBank/DDBJ databases">
        <authorList>
            <person name="Delattre M."/>
        </authorList>
    </citation>
    <scope>NUCLEOTIDE SEQUENCE</scope>
    <source>
        <strain evidence="2">AF72</strain>
    </source>
</reference>
<organism evidence="2 3">
    <name type="scientific">Mesorhabditis spiculigera</name>
    <dbReference type="NCBI Taxonomy" id="96644"/>
    <lineage>
        <taxon>Eukaryota</taxon>
        <taxon>Metazoa</taxon>
        <taxon>Ecdysozoa</taxon>
        <taxon>Nematoda</taxon>
        <taxon>Chromadorea</taxon>
        <taxon>Rhabditida</taxon>
        <taxon>Rhabditina</taxon>
        <taxon>Rhabditomorpha</taxon>
        <taxon>Rhabditoidea</taxon>
        <taxon>Rhabditidae</taxon>
        <taxon>Mesorhabditinae</taxon>
        <taxon>Mesorhabditis</taxon>
    </lineage>
</organism>
<feature type="compositionally biased region" description="Basic and acidic residues" evidence="1">
    <location>
        <begin position="21"/>
        <end position="30"/>
    </location>
</feature>
<keyword evidence="3" id="KW-1185">Reference proteome</keyword>